<evidence type="ECO:0000313" key="1">
    <source>
        <dbReference type="EMBL" id="QED29379.1"/>
    </source>
</evidence>
<dbReference type="PROSITE" id="PS51257">
    <property type="entry name" value="PROKAR_LIPOPROTEIN"/>
    <property type="match status" value="1"/>
</dbReference>
<organism evidence="1 2">
    <name type="scientific">Microvenator marinus</name>
    <dbReference type="NCBI Taxonomy" id="2600177"/>
    <lineage>
        <taxon>Bacteria</taxon>
        <taxon>Deltaproteobacteria</taxon>
        <taxon>Bradymonadales</taxon>
        <taxon>Microvenatoraceae</taxon>
        <taxon>Microvenator</taxon>
    </lineage>
</organism>
<accession>A0A5B8Y141</accession>
<dbReference type="EMBL" id="CP042467">
    <property type="protein sequence ID" value="QED29379.1"/>
    <property type="molecule type" value="Genomic_DNA"/>
</dbReference>
<keyword evidence="2" id="KW-1185">Reference proteome</keyword>
<dbReference type="AlphaFoldDB" id="A0A5B8Y141"/>
<dbReference type="RefSeq" id="WP_146962612.1">
    <property type="nucleotide sequence ID" value="NZ_CP042467.1"/>
</dbReference>
<gene>
    <name evidence="1" type="ORF">FRD01_19505</name>
</gene>
<sequence length="370" mass="41827">MDTKLDPMTRALLAGCMITGLLASSCGTPKYCEQGAFPRFLEEDWRTYCESYLDRVEGPGNYEIDELARFFGQHSAKSKAIRDELLRYEEPKACFPGARGELEYRRLDACAKDDDGQRQEIANAFMARLAPWIEDQKLRQNSLAPAIGDAEREATRIEKKITEAHEFHAEMDPSDFLKFTDALNAIEGEYRRGATLAEDWSRIKDLASKSETILTAMENTYGADVAELNGQFKELGMRVAELKERQLYMEYAVYSVGKPCPDGARASSELRTAQKVLKGKIAEVAGTKPRVLAPGQVEEREGFEYESFEGFLCGVRPADAQFEGRPRQCGLYTYKLERQRPSGERRWGDWALSSFEQSGPREGVECHLMK</sequence>
<dbReference type="KEGG" id="bbae:FRD01_19505"/>
<proteinExistence type="predicted"/>
<evidence type="ECO:0000313" key="2">
    <source>
        <dbReference type="Proteomes" id="UP000321595"/>
    </source>
</evidence>
<name>A0A5B8Y141_9DELT</name>
<reference evidence="1 2" key="1">
    <citation type="submission" date="2019-08" db="EMBL/GenBank/DDBJ databases">
        <authorList>
            <person name="Liang Q."/>
        </authorList>
    </citation>
    <scope>NUCLEOTIDE SEQUENCE [LARGE SCALE GENOMIC DNA]</scope>
    <source>
        <strain evidence="1 2">V1718</strain>
    </source>
</reference>
<dbReference type="Proteomes" id="UP000321595">
    <property type="component" value="Chromosome"/>
</dbReference>
<protein>
    <submittedName>
        <fullName evidence="1">Uncharacterized protein</fullName>
    </submittedName>
</protein>